<comment type="caution">
    <text evidence="1">The sequence shown here is derived from an EMBL/GenBank/DDBJ whole genome shotgun (WGS) entry which is preliminary data.</text>
</comment>
<evidence type="ECO:0000313" key="2">
    <source>
        <dbReference type="Proteomes" id="UP000440004"/>
    </source>
</evidence>
<dbReference type="AlphaFoldDB" id="A0A6A7KBD4"/>
<dbReference type="EMBL" id="WHNX01000019">
    <property type="protein sequence ID" value="MPW26497.1"/>
    <property type="molecule type" value="Genomic_DNA"/>
</dbReference>
<gene>
    <name evidence="1" type="ORF">GC105_11915</name>
</gene>
<dbReference type="Proteomes" id="UP000440004">
    <property type="component" value="Unassembled WGS sequence"/>
</dbReference>
<accession>A0A6A7KBD4</accession>
<sequence length="164" mass="17552">MKGGKNLISVPKTNNYSNKSYKFALKCGENSRVIIPAGPVGTTVTAAALTINLSNYVNPCIKLDYITQIIGLGFAGTLNFQIFRTCNNQGPIPISPEFTYEVTVPQLITSDFSFFTCDCDLCLNDCCTYIVVITIGGGGFVGNVGAFSSKLIATIVDSPKPQCQ</sequence>
<name>A0A6A7KBD4_9FIRM</name>
<keyword evidence="2" id="KW-1185">Reference proteome</keyword>
<reference evidence="1 2" key="1">
    <citation type="submission" date="2019-10" db="EMBL/GenBank/DDBJ databases">
        <title>Alkalibaculum tamaniensis sp.nov., a new alkaliphilic acetogen, isolated on methoxylated aromatics from a mud volcano.</title>
        <authorList>
            <person name="Khomyakova M.A."/>
            <person name="Merkel A.Y."/>
            <person name="Bonch-Osmolovskaya E.A."/>
            <person name="Slobodkin A.I."/>
        </authorList>
    </citation>
    <scope>NUCLEOTIDE SEQUENCE [LARGE SCALE GENOMIC DNA]</scope>
    <source>
        <strain evidence="1 2">M08DMB</strain>
    </source>
</reference>
<dbReference type="Pfam" id="PF14879">
    <property type="entry name" value="DUF4489"/>
    <property type="match status" value="1"/>
</dbReference>
<organism evidence="1 2">
    <name type="scientific">Alkalibaculum sporogenes</name>
    <dbReference type="NCBI Taxonomy" id="2655001"/>
    <lineage>
        <taxon>Bacteria</taxon>
        <taxon>Bacillati</taxon>
        <taxon>Bacillota</taxon>
        <taxon>Clostridia</taxon>
        <taxon>Eubacteriales</taxon>
        <taxon>Eubacteriaceae</taxon>
        <taxon>Alkalibaculum</taxon>
    </lineage>
</organism>
<proteinExistence type="predicted"/>
<dbReference type="InterPro" id="IPR027972">
    <property type="entry name" value="DUF4489"/>
</dbReference>
<protein>
    <submittedName>
        <fullName evidence="1">DUF4489 domain-containing protein</fullName>
    </submittedName>
</protein>
<evidence type="ECO:0000313" key="1">
    <source>
        <dbReference type="EMBL" id="MPW26497.1"/>
    </source>
</evidence>